<reference evidence="1 2" key="1">
    <citation type="submission" date="2015-05" db="EMBL/GenBank/DDBJ databases">
        <title>A genomic and transcriptomic approach to investigate the blue pigment phenotype in Pseudomonas fluorescens.</title>
        <authorList>
            <person name="Andreani N.A."/>
            <person name="Cardazzo B."/>
        </authorList>
    </citation>
    <scope>NUCLEOTIDE SEQUENCE [LARGE SCALE GENOMIC DNA]</scope>
    <source>
        <strain evidence="1 2">Ps_40</strain>
    </source>
</reference>
<protein>
    <submittedName>
        <fullName evidence="1">Uncharacterized protein</fullName>
    </submittedName>
</protein>
<accession>A0A109KW27</accession>
<evidence type="ECO:0000313" key="1">
    <source>
        <dbReference type="EMBL" id="KWV76465.1"/>
    </source>
</evidence>
<dbReference type="RefSeq" id="WP_056787071.1">
    <property type="nucleotide sequence ID" value="NZ_LCYC01000039.1"/>
</dbReference>
<comment type="caution">
    <text evidence="1">The sequence shown here is derived from an EMBL/GenBank/DDBJ whole genome shotgun (WGS) entry which is preliminary data.</text>
</comment>
<dbReference type="Proteomes" id="UP000063434">
    <property type="component" value="Unassembled WGS sequence"/>
</dbReference>
<dbReference type="AlphaFoldDB" id="A0A109KW27"/>
<organism evidence="1 2">
    <name type="scientific">Pseudomonas fluorescens</name>
    <dbReference type="NCBI Taxonomy" id="294"/>
    <lineage>
        <taxon>Bacteria</taxon>
        <taxon>Pseudomonadati</taxon>
        <taxon>Pseudomonadota</taxon>
        <taxon>Gammaproteobacteria</taxon>
        <taxon>Pseudomonadales</taxon>
        <taxon>Pseudomonadaceae</taxon>
        <taxon>Pseudomonas</taxon>
    </lineage>
</organism>
<dbReference type="EMBL" id="LCYC01000039">
    <property type="protein sequence ID" value="KWV76465.1"/>
    <property type="molecule type" value="Genomic_DNA"/>
</dbReference>
<evidence type="ECO:0000313" key="2">
    <source>
        <dbReference type="Proteomes" id="UP000063434"/>
    </source>
</evidence>
<name>A0A109KW27_PSEFL</name>
<proteinExistence type="predicted"/>
<gene>
    <name evidence="1" type="ORF">PFL603g_02806</name>
</gene>
<dbReference type="PATRIC" id="fig|294.195.peg.2998"/>
<sequence>MRVPIYPVDLNPGSGFTRIAESLKRDWPGEKAIEISEAQNLLAKCLGYSDYRQVRSTTPAEGAAYPSLATVVAHCMKTLSSELVGGGRTQFFDLGRLQAQVTDWPFLQLSVYREHYGHSDNRIVSQAVNAELIEAFLPAQKARPTQGTSEFSIEKLQSMTGHKPANSTLMYAKTSMGACLNESFDSDIHSSAYPAGESVECGTSTHRTLH</sequence>